<dbReference type="Proteomes" id="UP000343317">
    <property type="component" value="Unassembled WGS sequence"/>
</dbReference>
<evidence type="ECO:0000313" key="2">
    <source>
        <dbReference type="Proteomes" id="UP000343317"/>
    </source>
</evidence>
<gene>
    <name evidence="1" type="ORF">PHO31112_04933</name>
</gene>
<organism evidence="1 2">
    <name type="scientific">Pandoraea horticolens</name>
    <dbReference type="NCBI Taxonomy" id="2508298"/>
    <lineage>
        <taxon>Bacteria</taxon>
        <taxon>Pseudomonadati</taxon>
        <taxon>Pseudomonadota</taxon>
        <taxon>Betaproteobacteria</taxon>
        <taxon>Burkholderiales</taxon>
        <taxon>Burkholderiaceae</taxon>
        <taxon>Pandoraea</taxon>
    </lineage>
</organism>
<reference evidence="1 2" key="1">
    <citation type="submission" date="2019-08" db="EMBL/GenBank/DDBJ databases">
        <authorList>
            <person name="Peeters C."/>
        </authorList>
    </citation>
    <scope>NUCLEOTIDE SEQUENCE [LARGE SCALE GENOMIC DNA]</scope>
    <source>
        <strain evidence="1 2">LMG 31112</strain>
    </source>
</reference>
<evidence type="ECO:0000313" key="1">
    <source>
        <dbReference type="EMBL" id="VVE54515.1"/>
    </source>
</evidence>
<dbReference type="RefSeq" id="WP_150623935.1">
    <property type="nucleotide sequence ID" value="NZ_CABPSM010000023.1"/>
</dbReference>
<protein>
    <submittedName>
        <fullName evidence="1">Uncharacterized protein</fullName>
    </submittedName>
</protein>
<accession>A0A5E4Z1R1</accession>
<proteinExistence type="predicted"/>
<keyword evidence="2" id="KW-1185">Reference proteome</keyword>
<dbReference type="EMBL" id="CABPSM010000023">
    <property type="protein sequence ID" value="VVE54515.1"/>
    <property type="molecule type" value="Genomic_DNA"/>
</dbReference>
<sequence length="111" mass="11989">MEKSQPESSANVLPAGSLESVNLNAPSTLNKPSLASQPAILPTNVVPGDPYYLVSQKDGYYLGSSNGAQYGQAIMVPPERKDLITQVYFDKVPVRGNLASIFFMVTRAIRT</sequence>
<dbReference type="AlphaFoldDB" id="A0A5E4Z1R1"/>
<name>A0A5E4Z1R1_9BURK</name>